<keyword evidence="1" id="KW-0812">Transmembrane</keyword>
<feature type="transmembrane region" description="Helical" evidence="1">
    <location>
        <begin position="175"/>
        <end position="195"/>
    </location>
</feature>
<keyword evidence="3" id="KW-1185">Reference proteome</keyword>
<comment type="caution">
    <text evidence="2">The sequence shown here is derived from an EMBL/GenBank/DDBJ whole genome shotgun (WGS) entry which is preliminary data.</text>
</comment>
<dbReference type="Proteomes" id="UP000800984">
    <property type="component" value="Unassembled WGS sequence"/>
</dbReference>
<feature type="transmembrane region" description="Helical" evidence="1">
    <location>
        <begin position="207"/>
        <end position="226"/>
    </location>
</feature>
<feature type="transmembrane region" description="Helical" evidence="1">
    <location>
        <begin position="276"/>
        <end position="295"/>
    </location>
</feature>
<gene>
    <name evidence="2" type="ORF">G4D72_00090</name>
</gene>
<evidence type="ECO:0000313" key="2">
    <source>
        <dbReference type="EMBL" id="NHM00503.1"/>
    </source>
</evidence>
<feature type="transmembrane region" description="Helical" evidence="1">
    <location>
        <begin position="73"/>
        <end position="97"/>
    </location>
</feature>
<feature type="transmembrane region" description="Helical" evidence="1">
    <location>
        <begin position="307"/>
        <end position="326"/>
    </location>
</feature>
<accession>A0ABX0HZX7</accession>
<feature type="transmembrane region" description="Helical" evidence="1">
    <location>
        <begin position="247"/>
        <end position="270"/>
    </location>
</feature>
<keyword evidence="1" id="KW-1133">Transmembrane helix</keyword>
<protein>
    <recommendedName>
        <fullName evidence="4">Polysaccharide biosynthesis protein</fullName>
    </recommendedName>
</protein>
<proteinExistence type="predicted"/>
<organism evidence="2 3">
    <name type="scientific">Flavobacterium difficile</name>
    <dbReference type="NCBI Taxonomy" id="2709659"/>
    <lineage>
        <taxon>Bacteria</taxon>
        <taxon>Pseudomonadati</taxon>
        <taxon>Bacteroidota</taxon>
        <taxon>Flavobacteriia</taxon>
        <taxon>Flavobacteriales</taxon>
        <taxon>Flavobacteriaceae</taxon>
        <taxon>Flavobacterium</taxon>
    </lineage>
</organism>
<feature type="transmembrane region" description="Helical" evidence="1">
    <location>
        <begin position="18"/>
        <end position="36"/>
    </location>
</feature>
<feature type="transmembrane region" description="Helical" evidence="1">
    <location>
        <begin position="48"/>
        <end position="67"/>
    </location>
</feature>
<evidence type="ECO:0000256" key="1">
    <source>
        <dbReference type="SAM" id="Phobius"/>
    </source>
</evidence>
<feature type="transmembrane region" description="Helical" evidence="1">
    <location>
        <begin position="109"/>
        <end position="129"/>
    </location>
</feature>
<dbReference type="RefSeq" id="WP_166075539.1">
    <property type="nucleotide sequence ID" value="NZ_JAAJBT010000001.1"/>
</dbReference>
<evidence type="ECO:0000313" key="3">
    <source>
        <dbReference type="Proteomes" id="UP000800984"/>
    </source>
</evidence>
<evidence type="ECO:0008006" key="4">
    <source>
        <dbReference type="Google" id="ProtNLM"/>
    </source>
</evidence>
<reference evidence="2 3" key="1">
    <citation type="submission" date="2020-02" db="EMBL/GenBank/DDBJ databases">
        <authorList>
            <person name="Chen W.-M."/>
        </authorList>
    </citation>
    <scope>NUCLEOTIDE SEQUENCE [LARGE SCALE GENOMIC DNA]</scope>
    <source>
        <strain evidence="2 3">KDG-16</strain>
    </source>
</reference>
<name>A0ABX0HZX7_9FLAO</name>
<dbReference type="EMBL" id="JAAJBT010000001">
    <property type="protein sequence ID" value="NHM00503.1"/>
    <property type="molecule type" value="Genomic_DNA"/>
</dbReference>
<feature type="transmembrane region" description="Helical" evidence="1">
    <location>
        <begin position="135"/>
        <end position="155"/>
    </location>
</feature>
<feature type="transmembrane region" description="Helical" evidence="1">
    <location>
        <begin position="332"/>
        <end position="351"/>
    </location>
</feature>
<sequence>MTLFIGIKFYGKENWGEFISISIWIYFIAFVAKWSGQHYLIKELSKNVSNYLSVFYSNLFERAFLLLPSLVLFFLLPVPLACSALLTLLLLFVSTSFETLLIFKQKLQLHFFIELAGIVSLFTGFYLFPEFNLTTIFYLFSASYLVKIILVVTCVRLSCQPVFLSFSLRNLIKTFPYFLIGFSGWLASKCDIYVVSIFFTKKEISEYQILMSSFLMLQALPAYLILPITTHLFRMSDVSTNKIQRKISWLALPIVAFFSLVIWCILVFFMHIKFSFLIYFFAALSCLPTFFYTVEVTRLYKQNKEKTIMYSCFMLFLVTLFFMWLLLPIFKILGMVLSVCIAQWVYLFFIYKRSKNV</sequence>
<keyword evidence="1" id="KW-0472">Membrane</keyword>